<dbReference type="EMBL" id="BKCJ010445573">
    <property type="protein sequence ID" value="GFA55974.1"/>
    <property type="molecule type" value="Genomic_DNA"/>
</dbReference>
<accession>A0A699JSN2</accession>
<dbReference type="AlphaFoldDB" id="A0A699JSN2"/>
<gene>
    <name evidence="1" type="ORF">Tci_627946</name>
</gene>
<proteinExistence type="predicted"/>
<name>A0A699JSN2_TANCI</name>
<evidence type="ECO:0000313" key="1">
    <source>
        <dbReference type="EMBL" id="GFA55974.1"/>
    </source>
</evidence>
<sequence length="251" mass="28838">DTTRLNEIIIQLVLSTNNDVDVNYVESVSDDYDYAGQVIPVHHLDPMLDRIFVLCKNLSQIQYTRSYWPGDDTFAAERLDHEKTSFTSELNELMTRVAVDNRKCSSQRRLRSQAVSATALATPRYSASALEREIVCWRIEDQDRRATTHLNEIIIQLVPSNNNDVDVNCVESVFDDYDYAGQVAPVHNLDPMLDRISVLCENLSQIQYTRSYWPGDDMFAAERLDHQKTSFTSELNELMVHLQLAADDEDR</sequence>
<organism evidence="1">
    <name type="scientific">Tanacetum cinerariifolium</name>
    <name type="common">Dalmatian daisy</name>
    <name type="synonym">Chrysanthemum cinerariifolium</name>
    <dbReference type="NCBI Taxonomy" id="118510"/>
    <lineage>
        <taxon>Eukaryota</taxon>
        <taxon>Viridiplantae</taxon>
        <taxon>Streptophyta</taxon>
        <taxon>Embryophyta</taxon>
        <taxon>Tracheophyta</taxon>
        <taxon>Spermatophyta</taxon>
        <taxon>Magnoliopsida</taxon>
        <taxon>eudicotyledons</taxon>
        <taxon>Gunneridae</taxon>
        <taxon>Pentapetalae</taxon>
        <taxon>asterids</taxon>
        <taxon>campanulids</taxon>
        <taxon>Asterales</taxon>
        <taxon>Asteraceae</taxon>
        <taxon>Asteroideae</taxon>
        <taxon>Anthemideae</taxon>
        <taxon>Anthemidinae</taxon>
        <taxon>Tanacetum</taxon>
    </lineage>
</organism>
<comment type="caution">
    <text evidence="1">The sequence shown here is derived from an EMBL/GenBank/DDBJ whole genome shotgun (WGS) entry which is preliminary data.</text>
</comment>
<protein>
    <submittedName>
        <fullName evidence="1">Uncharacterized protein</fullName>
    </submittedName>
</protein>
<feature type="non-terminal residue" evidence="1">
    <location>
        <position position="1"/>
    </location>
</feature>
<reference evidence="1" key="1">
    <citation type="journal article" date="2019" name="Sci. Rep.">
        <title>Draft genome of Tanacetum cinerariifolium, the natural source of mosquito coil.</title>
        <authorList>
            <person name="Yamashiro T."/>
            <person name="Shiraishi A."/>
            <person name="Satake H."/>
            <person name="Nakayama K."/>
        </authorList>
    </citation>
    <scope>NUCLEOTIDE SEQUENCE</scope>
</reference>